<dbReference type="Proteomes" id="UP000215405">
    <property type="component" value="Unassembled WGS sequence"/>
</dbReference>
<reference evidence="4" key="1">
    <citation type="journal article" date="2017" name="Int. J. Syst. Evol. Microbiol.">
        <title>Notoacmeibacter marinus gen. nov., sp. nov., isolated from the gut of a limpet and proposal of Notoacmeibacteraceae fam. nov. in the order Rhizobiales of the class Alphaproteobacteria.</title>
        <authorList>
            <person name="Huang Z."/>
            <person name="Guo F."/>
            <person name="Lai Q."/>
        </authorList>
    </citation>
    <scope>NUCLEOTIDE SEQUENCE [LARGE SCALE GENOMIC DNA]</scope>
    <source>
        <strain evidence="4">XMTR2A4</strain>
    </source>
</reference>
<keyword evidence="2" id="KW-0472">Membrane</keyword>
<sequence length="237" mass="25799">MRPIARIDTVLVAILAPLLRWAVVGMQVGLYATAVLAGILAYGSFVAQRVYPFIETLLHFSLALLMATAVPLLFDISVKRLRRRAAESERVFWPAVLTILLSTCAVGAVFCLPLLEPLYDAGRAVISDTLDGRLRSQDPARMPLSALMTFLSFSFFLLVGLLLSLRHSFALMADLNTPDEPVFEAPTAREDDEEVAAPIAPPKAMPTRQPPSPWSPDIGQADVDTKAENSPADRSAL</sequence>
<feature type="transmembrane region" description="Helical" evidence="2">
    <location>
        <begin position="144"/>
        <end position="165"/>
    </location>
</feature>
<dbReference type="AlphaFoldDB" id="A0A231V1J6"/>
<feature type="region of interest" description="Disordered" evidence="1">
    <location>
        <begin position="182"/>
        <end position="237"/>
    </location>
</feature>
<feature type="transmembrane region" description="Helical" evidence="2">
    <location>
        <begin position="53"/>
        <end position="74"/>
    </location>
</feature>
<proteinExistence type="predicted"/>
<comment type="caution">
    <text evidence="3">The sequence shown here is derived from an EMBL/GenBank/DDBJ whole genome shotgun (WGS) entry which is preliminary data.</text>
</comment>
<feature type="transmembrane region" description="Helical" evidence="2">
    <location>
        <begin position="95"/>
        <end position="115"/>
    </location>
</feature>
<evidence type="ECO:0000313" key="4">
    <source>
        <dbReference type="Proteomes" id="UP000215405"/>
    </source>
</evidence>
<gene>
    <name evidence="3" type="ORF">B7H23_03770</name>
</gene>
<keyword evidence="2" id="KW-1133">Transmembrane helix</keyword>
<keyword evidence="4" id="KW-1185">Reference proteome</keyword>
<name>A0A231V1J6_9HYPH</name>
<keyword evidence="2" id="KW-0812">Transmembrane</keyword>
<organism evidence="3 4">
    <name type="scientific">Notoacmeibacter marinus</name>
    <dbReference type="NCBI Taxonomy" id="1876515"/>
    <lineage>
        <taxon>Bacteria</taxon>
        <taxon>Pseudomonadati</taxon>
        <taxon>Pseudomonadota</taxon>
        <taxon>Alphaproteobacteria</taxon>
        <taxon>Hyphomicrobiales</taxon>
        <taxon>Notoacmeibacteraceae</taxon>
        <taxon>Notoacmeibacter</taxon>
    </lineage>
</organism>
<evidence type="ECO:0000256" key="2">
    <source>
        <dbReference type="SAM" id="Phobius"/>
    </source>
</evidence>
<protein>
    <submittedName>
        <fullName evidence="3">Uncharacterized protein</fullName>
    </submittedName>
</protein>
<evidence type="ECO:0000313" key="3">
    <source>
        <dbReference type="EMBL" id="OXT02058.1"/>
    </source>
</evidence>
<evidence type="ECO:0000256" key="1">
    <source>
        <dbReference type="SAM" id="MobiDB-lite"/>
    </source>
</evidence>
<feature type="compositionally biased region" description="Pro residues" evidence="1">
    <location>
        <begin position="199"/>
        <end position="214"/>
    </location>
</feature>
<dbReference type="EMBL" id="NBYO01000001">
    <property type="protein sequence ID" value="OXT02058.1"/>
    <property type="molecule type" value="Genomic_DNA"/>
</dbReference>
<accession>A0A231V1J6</accession>
<dbReference type="RefSeq" id="WP_094076022.1">
    <property type="nucleotide sequence ID" value="NZ_NBYO01000001.1"/>
</dbReference>